<dbReference type="GeneID" id="108864192"/>
<evidence type="ECO:0000256" key="2">
    <source>
        <dbReference type="ARBA" id="ARBA00022729"/>
    </source>
</evidence>
<dbReference type="GO" id="GO:0008201">
    <property type="term" value="F:heparin binding"/>
    <property type="evidence" value="ECO:0007669"/>
    <property type="project" value="TreeGrafter"/>
</dbReference>
<proteinExistence type="inferred from homology"/>
<dbReference type="InterPro" id="IPR000884">
    <property type="entry name" value="TSP1_rpt"/>
</dbReference>
<evidence type="ECO:0000313" key="8">
    <source>
        <dbReference type="RefSeq" id="XP_028967142.1"/>
    </source>
</evidence>
<dbReference type="CTD" id="39972"/>
<dbReference type="SUPFAM" id="SSF82895">
    <property type="entry name" value="TSP-1 type 1 repeat"/>
    <property type="match status" value="1"/>
</dbReference>
<evidence type="ECO:0000256" key="1">
    <source>
        <dbReference type="ARBA" id="ARBA00008125"/>
    </source>
</evidence>
<dbReference type="GO" id="GO:0045597">
    <property type="term" value="P:positive regulation of cell differentiation"/>
    <property type="evidence" value="ECO:0007669"/>
    <property type="project" value="TreeGrafter"/>
</dbReference>
<name>A0AAJ7WHL4_9ACAR</name>
<dbReference type="InterPro" id="IPR009030">
    <property type="entry name" value="Growth_fac_rcpt_cys_sf"/>
</dbReference>
<dbReference type="GO" id="GO:0007155">
    <property type="term" value="P:cell adhesion"/>
    <property type="evidence" value="ECO:0007669"/>
    <property type="project" value="TreeGrafter"/>
</dbReference>
<feature type="chain" id="PRO_5042510692" evidence="4">
    <location>
        <begin position="21"/>
        <end position="263"/>
    </location>
</feature>
<dbReference type="GO" id="GO:0005178">
    <property type="term" value="F:integrin binding"/>
    <property type="evidence" value="ECO:0007669"/>
    <property type="project" value="TreeGrafter"/>
</dbReference>
<dbReference type="SMART" id="SM00209">
    <property type="entry name" value="TSP1"/>
    <property type="match status" value="1"/>
</dbReference>
<evidence type="ECO:0000259" key="5">
    <source>
        <dbReference type="PROSITE" id="PS50184"/>
    </source>
</evidence>
<comment type="similarity">
    <text evidence="1">Belongs to the CCN family.</text>
</comment>
<dbReference type="Gene3D" id="2.10.70.10">
    <property type="entry name" value="Complement Module, domain 1"/>
    <property type="match status" value="1"/>
</dbReference>
<keyword evidence="2 4" id="KW-0732">Signal</keyword>
<reference evidence="8" key="1">
    <citation type="submission" date="2025-08" db="UniProtKB">
        <authorList>
            <consortium name="RefSeq"/>
        </authorList>
    </citation>
    <scope>IDENTIFICATION</scope>
</reference>
<dbReference type="PROSITE" id="PS01208">
    <property type="entry name" value="VWFC_1"/>
    <property type="match status" value="1"/>
</dbReference>
<accession>A0AAJ7WHL4</accession>
<dbReference type="AlphaFoldDB" id="A0AAJ7WHL4"/>
<dbReference type="Gene3D" id="2.20.100.10">
    <property type="entry name" value="Thrombospondin type-1 (TSP1) repeat"/>
    <property type="match status" value="1"/>
</dbReference>
<dbReference type="SMART" id="SM00214">
    <property type="entry name" value="VWC"/>
    <property type="match status" value="1"/>
</dbReference>
<keyword evidence="3" id="KW-1015">Disulfide bond</keyword>
<dbReference type="InterPro" id="IPR000867">
    <property type="entry name" value="IGFBP-like"/>
</dbReference>
<keyword evidence="7" id="KW-1185">Reference proteome</keyword>
<feature type="domain" description="VWFC" evidence="5">
    <location>
        <begin position="128"/>
        <end position="193"/>
    </location>
</feature>
<evidence type="ECO:0000313" key="7">
    <source>
        <dbReference type="Proteomes" id="UP000694867"/>
    </source>
</evidence>
<dbReference type="InterPro" id="IPR050941">
    <property type="entry name" value="CCN"/>
</dbReference>
<evidence type="ECO:0000256" key="3">
    <source>
        <dbReference type="ARBA" id="ARBA00023157"/>
    </source>
</evidence>
<dbReference type="SMART" id="SM00121">
    <property type="entry name" value="IB"/>
    <property type="match status" value="1"/>
</dbReference>
<dbReference type="GO" id="GO:0007165">
    <property type="term" value="P:signal transduction"/>
    <property type="evidence" value="ECO:0007669"/>
    <property type="project" value="InterPro"/>
</dbReference>
<protein>
    <submittedName>
        <fullName evidence="8">WNT1-inducible-signaling pathway protein 1</fullName>
    </submittedName>
</protein>
<dbReference type="SUPFAM" id="SSF57184">
    <property type="entry name" value="Growth factor receptor domain"/>
    <property type="match status" value="1"/>
</dbReference>
<feature type="domain" description="IGFBP N-terminal" evidence="6">
    <location>
        <begin position="58"/>
        <end position="122"/>
    </location>
</feature>
<dbReference type="PROSITE" id="PS51323">
    <property type="entry name" value="IGFBP_N_2"/>
    <property type="match status" value="1"/>
</dbReference>
<gene>
    <name evidence="8" type="primary">LOC108864192</name>
</gene>
<dbReference type="PANTHER" id="PTHR11348:SF17">
    <property type="entry name" value="CCN"/>
    <property type="match status" value="1"/>
</dbReference>
<dbReference type="PANTHER" id="PTHR11348">
    <property type="entry name" value="CONNECTIVE TISSUE GROWTH FACTOR-RELATED"/>
    <property type="match status" value="1"/>
</dbReference>
<organism evidence="7 8">
    <name type="scientific">Galendromus occidentalis</name>
    <name type="common">western predatory mite</name>
    <dbReference type="NCBI Taxonomy" id="34638"/>
    <lineage>
        <taxon>Eukaryota</taxon>
        <taxon>Metazoa</taxon>
        <taxon>Ecdysozoa</taxon>
        <taxon>Arthropoda</taxon>
        <taxon>Chelicerata</taxon>
        <taxon>Arachnida</taxon>
        <taxon>Acari</taxon>
        <taxon>Parasitiformes</taxon>
        <taxon>Mesostigmata</taxon>
        <taxon>Gamasina</taxon>
        <taxon>Phytoseioidea</taxon>
        <taxon>Phytoseiidae</taxon>
        <taxon>Typhlodrominae</taxon>
        <taxon>Galendromus</taxon>
    </lineage>
</organism>
<dbReference type="KEGG" id="goe:108864192"/>
<dbReference type="PROSITE" id="PS50184">
    <property type="entry name" value="VWFC_2"/>
    <property type="match status" value="1"/>
</dbReference>
<dbReference type="Proteomes" id="UP000694867">
    <property type="component" value="Unplaced"/>
</dbReference>
<dbReference type="GO" id="GO:0031012">
    <property type="term" value="C:extracellular matrix"/>
    <property type="evidence" value="ECO:0007669"/>
    <property type="project" value="TreeGrafter"/>
</dbReference>
<dbReference type="InterPro" id="IPR043973">
    <property type="entry name" value="TSP1_CCN"/>
</dbReference>
<dbReference type="GO" id="GO:0005615">
    <property type="term" value="C:extracellular space"/>
    <property type="evidence" value="ECO:0007669"/>
    <property type="project" value="TreeGrafter"/>
</dbReference>
<dbReference type="PROSITE" id="PS50092">
    <property type="entry name" value="TSP1"/>
    <property type="match status" value="1"/>
</dbReference>
<evidence type="ECO:0000259" key="6">
    <source>
        <dbReference type="PROSITE" id="PS51323"/>
    </source>
</evidence>
<dbReference type="InterPro" id="IPR036383">
    <property type="entry name" value="TSP1_rpt_sf"/>
</dbReference>
<sequence>MKVWLAWILQLTVISQPTLSQWDLLPSANKEPARGTFVIATGKMNITVNRSPSEERRRPDGCRYPCNCPEKEVSCQDGVTKTKDGCQCCEMCARQHGEQCDGINVCDHRRKLICSSGICRAAAHRLGCIVRGVTYEDNAVFATDCRHHCSCQNGTVACANLCTRELTKPSGQCVNARLVFLNPGDCCREWICDNPNPKLIGVPGCVRQATEWSECSATCGQGVSWRLSNHNAQCLTRNETRLCIVKTCKGFLDSFDSEPDSVD</sequence>
<evidence type="ECO:0000256" key="4">
    <source>
        <dbReference type="SAM" id="SignalP"/>
    </source>
</evidence>
<dbReference type="RefSeq" id="XP_028967142.1">
    <property type="nucleotide sequence ID" value="XM_029111309.1"/>
</dbReference>
<dbReference type="SUPFAM" id="SSF57603">
    <property type="entry name" value="FnI-like domain"/>
    <property type="match status" value="1"/>
</dbReference>
<dbReference type="InterPro" id="IPR001007">
    <property type="entry name" value="VWF_dom"/>
</dbReference>
<feature type="signal peptide" evidence="4">
    <location>
        <begin position="1"/>
        <end position="20"/>
    </location>
</feature>
<dbReference type="Pfam" id="PF00219">
    <property type="entry name" value="IGFBP"/>
    <property type="match status" value="1"/>
</dbReference>
<dbReference type="Pfam" id="PF19035">
    <property type="entry name" value="TSP1_CCN"/>
    <property type="match status" value="1"/>
</dbReference>